<dbReference type="AlphaFoldDB" id="I0FD06"/>
<name>I0FD06_BORCA</name>
<reference evidence="2 3" key="1">
    <citation type="journal article" date="2012" name="J. Bacteriol.">
        <title>Complete Genome Sequence of Borrelia crocidurae.</title>
        <authorList>
            <person name="Elbir H."/>
            <person name="Gimenez G."/>
            <person name="Robert C."/>
            <person name="Bergstrom S."/>
            <person name="Cutler S."/>
            <person name="Raoult D."/>
            <person name="Drancourt M."/>
        </authorList>
    </citation>
    <scope>NUCLEOTIDE SEQUENCE [LARGE SCALE GENOMIC DNA]</scope>
    <source>
        <strain evidence="2 3">Achema</strain>
    </source>
</reference>
<dbReference type="Proteomes" id="UP000005212">
    <property type="component" value="Chromosome"/>
</dbReference>
<dbReference type="EMBL" id="CP003426">
    <property type="protein sequence ID" value="AFI31362.1"/>
    <property type="molecule type" value="Genomic_DNA"/>
</dbReference>
<keyword evidence="1" id="KW-0472">Membrane</keyword>
<gene>
    <name evidence="2" type="ordered locus">Q7M_583</name>
</gene>
<proteinExistence type="predicted"/>
<dbReference type="PATRIC" id="fig|1155096.3.peg.600"/>
<accession>I0FD06</accession>
<organism evidence="2 3">
    <name type="scientific">Borrelia crocidurae (strain Achema)</name>
    <dbReference type="NCBI Taxonomy" id="1155096"/>
    <lineage>
        <taxon>Bacteria</taxon>
        <taxon>Pseudomonadati</taxon>
        <taxon>Spirochaetota</taxon>
        <taxon>Spirochaetia</taxon>
        <taxon>Spirochaetales</taxon>
        <taxon>Borreliaceae</taxon>
        <taxon>Borrelia</taxon>
    </lineage>
</organism>
<evidence type="ECO:0000313" key="2">
    <source>
        <dbReference type="EMBL" id="AFI31362.1"/>
    </source>
</evidence>
<feature type="transmembrane region" description="Helical" evidence="1">
    <location>
        <begin position="186"/>
        <end position="207"/>
    </location>
</feature>
<feature type="transmembrane region" description="Helical" evidence="1">
    <location>
        <begin position="60"/>
        <end position="80"/>
    </location>
</feature>
<feature type="transmembrane region" description="Helical" evidence="1">
    <location>
        <begin position="21"/>
        <end position="40"/>
    </location>
</feature>
<keyword evidence="1" id="KW-1133">Transmembrane helix</keyword>
<keyword evidence="1" id="KW-0812">Transmembrane</keyword>
<reference evidence="3" key="2">
    <citation type="submission" date="2012-03" db="EMBL/GenBank/DDBJ databases">
        <title>Complete genome sequence of Borrelia crocidurae.</title>
        <authorList>
            <person name="Elbir H."/>
            <person name="Gimenez G."/>
            <person name="Robert C."/>
            <person name="Raoult D."/>
            <person name="Drancourt M."/>
        </authorList>
    </citation>
    <scope>NUCLEOTIDE SEQUENCE [LARGE SCALE GENOMIC DNA]</scope>
    <source>
        <strain evidence="3">Achema</strain>
    </source>
</reference>
<feature type="transmembrane region" description="Helical" evidence="1">
    <location>
        <begin position="113"/>
        <end position="133"/>
    </location>
</feature>
<dbReference type="KEGG" id="bcw:Q7M_583"/>
<evidence type="ECO:0000256" key="1">
    <source>
        <dbReference type="SAM" id="Phobius"/>
    </source>
</evidence>
<sequence>MFSLKRFFLLFNIDFVYHKKFYFYFVMSIFLIFPLIHVLFKSYLDFNLVELLVVDDSLTNTVFFLILFCMMYFVSIYNMFSYFKSIHDPLKNVFYLSLPVSTLEKYLFVLSKFLFLFPLFVVICCYMGVNITVLLDKKLFLGNQTKPLSFNVFFMFVGNTYLIYFVGFSMLLLFRIVFKRFSFFKSVVIISLCYAALIVLFDFMIFFVNNYLFELNKNFDKWGEYYFIKYISISFALFSYFYSYFLLRNVGNLSTKKINSNILVSLMSFFVIFVFCFVTFLLLYVIYTYSILLYLSFSL</sequence>
<dbReference type="HOGENOM" id="CLU_085633_0_0_12"/>
<evidence type="ECO:0000313" key="3">
    <source>
        <dbReference type="Proteomes" id="UP000005212"/>
    </source>
</evidence>
<feature type="transmembrane region" description="Helical" evidence="1">
    <location>
        <begin position="227"/>
        <end position="247"/>
    </location>
</feature>
<dbReference type="RefSeq" id="WP_014696406.1">
    <property type="nucleotide sequence ID" value="NC_017808.1"/>
</dbReference>
<protein>
    <submittedName>
        <fullName evidence="2">Uncharacterized protein</fullName>
    </submittedName>
</protein>
<feature type="transmembrane region" description="Helical" evidence="1">
    <location>
        <begin position="268"/>
        <end position="297"/>
    </location>
</feature>
<feature type="transmembrane region" description="Helical" evidence="1">
    <location>
        <begin position="153"/>
        <end position="174"/>
    </location>
</feature>